<dbReference type="GO" id="GO:0071111">
    <property type="term" value="F:cyclic-guanylate-specific phosphodiesterase activity"/>
    <property type="evidence" value="ECO:0007669"/>
    <property type="project" value="InterPro"/>
</dbReference>
<dbReference type="Proteomes" id="UP001218423">
    <property type="component" value="Plasmid pAC1520"/>
</dbReference>
<dbReference type="Gene3D" id="3.20.20.450">
    <property type="entry name" value="EAL domain"/>
    <property type="match status" value="1"/>
</dbReference>
<dbReference type="PANTHER" id="PTHR33121:SF79">
    <property type="entry name" value="CYCLIC DI-GMP PHOSPHODIESTERASE PDED-RELATED"/>
    <property type="match status" value="1"/>
</dbReference>
<gene>
    <name evidence="2" type="ORF">P5S46_22370</name>
</gene>
<geneLocation type="plasmid" evidence="2 3">
    <name>pAC1520</name>
</geneLocation>
<protein>
    <submittedName>
        <fullName evidence="2">EAL domain-containing protein</fullName>
    </submittedName>
</protein>
<accession>A0AAJ5ZAS5</accession>
<sequence length="394" mass="43093">MSDMVPMPVTPNNLADDNDMSLRCGGGILVYAKIGNLRAINQAAGYHFGNRAIEIVHELVNQSGGSYYCNGKQVGHDPICLFDGADLESVIVRMQGIARKAAMQQPHIELHFGYVPYQKDLLERDLMALVVKAERSAWLARCDGVTHCTGTQNEVASNAFCYRGIARLIADERLVMVYQPILNIHSGERSCYEALLRIISDDGELIPPNTVLQAAEVSHDICGIDRWVFGNVIDSMVSNTVEGDVSINMSAITLGSESVVKSICELIQSSGCAERIIVEVTETAMMVNYDVIKQGVNALKTIGVRIAIDDFGTGFSSFRNVIDLPVDVIKVDGSFITGIECDRKKHALVNGLRMIAADMDIKIVAERIENQAQLDICRTIGIDYGQGYYLAVPS</sequence>
<dbReference type="AlphaFoldDB" id="A0AAJ5ZAS5"/>
<evidence type="ECO:0000313" key="2">
    <source>
        <dbReference type="EMBL" id="WFG00243.1"/>
    </source>
</evidence>
<name>A0AAJ5ZAS5_AERCA</name>
<keyword evidence="2" id="KW-0614">Plasmid</keyword>
<dbReference type="InterPro" id="IPR050706">
    <property type="entry name" value="Cyclic-di-GMP_PDE-like"/>
</dbReference>
<dbReference type="RefSeq" id="WP_277857200.1">
    <property type="nucleotide sequence ID" value="NZ_CP120943.1"/>
</dbReference>
<dbReference type="PANTHER" id="PTHR33121">
    <property type="entry name" value="CYCLIC DI-GMP PHOSPHODIESTERASE PDEF"/>
    <property type="match status" value="1"/>
</dbReference>
<dbReference type="PROSITE" id="PS50883">
    <property type="entry name" value="EAL"/>
    <property type="match status" value="1"/>
</dbReference>
<dbReference type="SMART" id="SM00052">
    <property type="entry name" value="EAL"/>
    <property type="match status" value="1"/>
</dbReference>
<dbReference type="EMBL" id="CP120943">
    <property type="protein sequence ID" value="WFG00243.1"/>
    <property type="molecule type" value="Genomic_DNA"/>
</dbReference>
<dbReference type="SUPFAM" id="SSF141868">
    <property type="entry name" value="EAL domain-like"/>
    <property type="match status" value="1"/>
</dbReference>
<reference evidence="2" key="1">
    <citation type="submission" date="2023-03" db="EMBL/GenBank/DDBJ databases">
        <title>Aeromonas caviae strain AC1520.</title>
        <authorList>
            <person name="Xie T."/>
            <person name="Zhang Q."/>
            <person name="Deng J."/>
            <person name="Li X."/>
        </authorList>
    </citation>
    <scope>NUCLEOTIDE SEQUENCE</scope>
    <source>
        <strain evidence="2">AC1520</strain>
        <plasmid evidence="2">pAC1520</plasmid>
    </source>
</reference>
<dbReference type="InterPro" id="IPR001633">
    <property type="entry name" value="EAL_dom"/>
</dbReference>
<organism evidence="2 3">
    <name type="scientific">Aeromonas caviae</name>
    <name type="common">Aeromonas punctata</name>
    <dbReference type="NCBI Taxonomy" id="648"/>
    <lineage>
        <taxon>Bacteria</taxon>
        <taxon>Pseudomonadati</taxon>
        <taxon>Pseudomonadota</taxon>
        <taxon>Gammaproteobacteria</taxon>
        <taxon>Aeromonadales</taxon>
        <taxon>Aeromonadaceae</taxon>
        <taxon>Aeromonas</taxon>
    </lineage>
</organism>
<feature type="domain" description="EAL" evidence="1">
    <location>
        <begin position="158"/>
        <end position="394"/>
    </location>
</feature>
<proteinExistence type="predicted"/>
<dbReference type="CDD" id="cd01948">
    <property type="entry name" value="EAL"/>
    <property type="match status" value="1"/>
</dbReference>
<evidence type="ECO:0000259" key="1">
    <source>
        <dbReference type="PROSITE" id="PS50883"/>
    </source>
</evidence>
<dbReference type="InterPro" id="IPR035919">
    <property type="entry name" value="EAL_sf"/>
</dbReference>
<dbReference type="Pfam" id="PF00563">
    <property type="entry name" value="EAL"/>
    <property type="match status" value="1"/>
</dbReference>
<evidence type="ECO:0000313" key="3">
    <source>
        <dbReference type="Proteomes" id="UP001218423"/>
    </source>
</evidence>